<dbReference type="OrthoDB" id="285029at2"/>
<organism evidence="4 5">
    <name type="scientific">Sediminicola luteus</name>
    <dbReference type="NCBI Taxonomy" id="319238"/>
    <lineage>
        <taxon>Bacteria</taxon>
        <taxon>Pseudomonadati</taxon>
        <taxon>Bacteroidota</taxon>
        <taxon>Flavobacteriia</taxon>
        <taxon>Flavobacteriales</taxon>
        <taxon>Flavobacteriaceae</taxon>
        <taxon>Sediminicola</taxon>
    </lineage>
</organism>
<feature type="domain" description="Cupin type-2" evidence="3">
    <location>
        <begin position="109"/>
        <end position="173"/>
    </location>
</feature>
<dbReference type="PANTHER" id="PTHR41517:SF1">
    <property type="entry name" value="CUPIN"/>
    <property type="match status" value="1"/>
</dbReference>
<accession>A0A2A4GDN0</accession>
<dbReference type="InterPro" id="IPR011051">
    <property type="entry name" value="RmlC_Cupin_sf"/>
</dbReference>
<evidence type="ECO:0000313" key="4">
    <source>
        <dbReference type="EMBL" id="PCE65895.1"/>
    </source>
</evidence>
<evidence type="ECO:0000256" key="1">
    <source>
        <dbReference type="ARBA" id="ARBA00022964"/>
    </source>
</evidence>
<dbReference type="InterPro" id="IPR047183">
    <property type="entry name" value="GDO-like"/>
</dbReference>
<dbReference type="RefSeq" id="WP_097441421.1">
    <property type="nucleotide sequence ID" value="NZ_NBWU01000001.1"/>
</dbReference>
<dbReference type="FunFam" id="2.60.120.10:FF:000274">
    <property type="entry name" value="Gentisate 1,2-dioxygenase"/>
    <property type="match status" value="1"/>
</dbReference>
<dbReference type="InterPro" id="IPR014710">
    <property type="entry name" value="RmlC-like_jellyroll"/>
</dbReference>
<dbReference type="Pfam" id="PF07883">
    <property type="entry name" value="Cupin_2"/>
    <property type="match status" value="2"/>
</dbReference>
<dbReference type="Proteomes" id="UP000219559">
    <property type="component" value="Unassembled WGS sequence"/>
</dbReference>
<protein>
    <submittedName>
        <fullName evidence="4">NADPH dehydrogenase</fullName>
    </submittedName>
</protein>
<evidence type="ECO:0000256" key="2">
    <source>
        <dbReference type="ARBA" id="ARBA00023002"/>
    </source>
</evidence>
<dbReference type="CDD" id="cd02216">
    <property type="entry name" value="cupin_GDO-like_N"/>
    <property type="match status" value="1"/>
</dbReference>
<dbReference type="CDD" id="cd06992">
    <property type="entry name" value="cupin_GDO-like_C"/>
    <property type="match status" value="1"/>
</dbReference>
<name>A0A2A4GDN0_9FLAO</name>
<proteinExistence type="predicted"/>
<evidence type="ECO:0000259" key="3">
    <source>
        <dbReference type="Pfam" id="PF07883"/>
    </source>
</evidence>
<reference evidence="4 5" key="1">
    <citation type="submission" date="2017-04" db="EMBL/GenBank/DDBJ databases">
        <title>A new member of the family Flavobacteriaceae isolated from ascidians.</title>
        <authorList>
            <person name="Chen L."/>
        </authorList>
    </citation>
    <scope>NUCLEOTIDE SEQUENCE [LARGE SCALE GENOMIC DNA]</scope>
    <source>
        <strain evidence="4 5">HQA918</strain>
    </source>
</reference>
<keyword evidence="2" id="KW-0560">Oxidoreductase</keyword>
<dbReference type="SUPFAM" id="SSF51182">
    <property type="entry name" value="RmlC-like cupins"/>
    <property type="match status" value="1"/>
</dbReference>
<dbReference type="InterPro" id="IPR013096">
    <property type="entry name" value="Cupin_2"/>
</dbReference>
<evidence type="ECO:0000313" key="5">
    <source>
        <dbReference type="Proteomes" id="UP000219559"/>
    </source>
</evidence>
<dbReference type="PANTHER" id="PTHR41517">
    <property type="entry name" value="1,2-DIOXYGENASE PROTEIN-RELATED"/>
    <property type="match status" value="1"/>
</dbReference>
<dbReference type="GO" id="GO:0051213">
    <property type="term" value="F:dioxygenase activity"/>
    <property type="evidence" value="ECO:0007669"/>
    <property type="project" value="UniProtKB-KW"/>
</dbReference>
<sequence length="376" mass="42163">MGNETQVFDDSVYGRSRVAESDELKQYYQDVENMGTKAFWTVANKIEPWEPRTLSAPMLWEYDKLRPLLIKATELVSPGDAGRRVLTLINDNLKESAAACGMLFSGIQITRPGEFTPAHRHVASALRFIMEGSGGYTIVNGHKMNLGARDFVITPNGTWHEHGVAEDGQTCIWQDGLDIPMANAFEANDYHVWPEEGKGQDQLHPTDFSPLTYSGSGVLMADTEWNEPYSPLFKYSWERTYEALQNAAKVNDGSPYDGILMNYTNPATGGPVMATMGAAMQMLRPGEHTKAHKHTGSIVYQVAKGSGYTVINGKRFNWKEKDIFCVPSWAWHEHCNGSGSEDACLFQFNDLPTIKKLGYYQERVYTENNGHQKIEQ</sequence>
<keyword evidence="5" id="KW-1185">Reference proteome</keyword>
<keyword evidence="1" id="KW-0223">Dioxygenase</keyword>
<gene>
    <name evidence="4" type="ORF">B7P33_00925</name>
</gene>
<dbReference type="AlphaFoldDB" id="A0A2A4GDN0"/>
<feature type="domain" description="Cupin type-2" evidence="3">
    <location>
        <begin position="280"/>
        <end position="338"/>
    </location>
</feature>
<dbReference type="Gene3D" id="2.60.120.10">
    <property type="entry name" value="Jelly Rolls"/>
    <property type="match status" value="1"/>
</dbReference>
<dbReference type="EMBL" id="NBWU01000001">
    <property type="protein sequence ID" value="PCE65895.1"/>
    <property type="molecule type" value="Genomic_DNA"/>
</dbReference>
<comment type="caution">
    <text evidence="4">The sequence shown here is derived from an EMBL/GenBank/DDBJ whole genome shotgun (WGS) entry which is preliminary data.</text>
</comment>